<name>A0A2M9A5C6_9BACT</name>
<sequence>MKKILTLQDLTQSSWGERFHDTFGANLQAAFLHGNCLYEGFDAIHESWQVSLILKSDKPSELQNSHKLAREMAKDNLKFGYFFTEEFLQTKQNDYPLEFLHISQKNAPLFGNAPLAGFTPNADALRAECKHELVNRKLHLLREFSRIQAGITPMDFFIEFHEELLPILHGIAYLQSSVYPQNRVEIYQKFPAFEVQEPPLDYKQNVERADQFFAALDQLIQSL</sequence>
<dbReference type="OrthoDB" id="9804600at2"/>
<organism evidence="1 2">
    <name type="scientific">Hallerella succinigenes</name>
    <dbReference type="NCBI Taxonomy" id="1896222"/>
    <lineage>
        <taxon>Bacteria</taxon>
        <taxon>Pseudomonadati</taxon>
        <taxon>Fibrobacterota</taxon>
        <taxon>Fibrobacteria</taxon>
        <taxon>Fibrobacterales</taxon>
        <taxon>Fibrobacteraceae</taxon>
        <taxon>Hallerella</taxon>
    </lineage>
</organism>
<dbReference type="EMBL" id="PGEX01000001">
    <property type="protein sequence ID" value="PJJ40853.1"/>
    <property type="molecule type" value="Genomic_DNA"/>
</dbReference>
<accession>A0A2M9A5C6</accession>
<gene>
    <name evidence="1" type="ORF">BGX16_0803</name>
</gene>
<keyword evidence="2" id="KW-1185">Reference proteome</keyword>
<evidence type="ECO:0000313" key="1">
    <source>
        <dbReference type="EMBL" id="PJJ40853.1"/>
    </source>
</evidence>
<protein>
    <submittedName>
        <fullName evidence="1">Uncharacterized protein</fullName>
    </submittedName>
</protein>
<comment type="caution">
    <text evidence="1">The sequence shown here is derived from an EMBL/GenBank/DDBJ whole genome shotgun (WGS) entry which is preliminary data.</text>
</comment>
<dbReference type="RefSeq" id="WP_100424891.1">
    <property type="nucleotide sequence ID" value="NZ_PGEX01000001.1"/>
</dbReference>
<proteinExistence type="predicted"/>
<evidence type="ECO:0000313" key="2">
    <source>
        <dbReference type="Proteomes" id="UP000231134"/>
    </source>
</evidence>
<dbReference type="Proteomes" id="UP000231134">
    <property type="component" value="Unassembled WGS sequence"/>
</dbReference>
<reference evidence="1 2" key="1">
    <citation type="submission" date="2017-11" db="EMBL/GenBank/DDBJ databases">
        <title>Animal gut microbial communities from fecal samples from Wisconsin, USA.</title>
        <authorList>
            <person name="Neumann A."/>
        </authorList>
    </citation>
    <scope>NUCLEOTIDE SEQUENCE [LARGE SCALE GENOMIC DNA]</scope>
    <source>
        <strain evidence="1 2">UWS3</strain>
    </source>
</reference>
<dbReference type="AlphaFoldDB" id="A0A2M9A5C6"/>